<keyword evidence="3" id="KW-1185">Reference proteome</keyword>
<dbReference type="AlphaFoldDB" id="A0A2N8NZN5"/>
<evidence type="ECO:0000313" key="3">
    <source>
        <dbReference type="Proteomes" id="UP000235945"/>
    </source>
</evidence>
<dbReference type="InterPro" id="IPR002611">
    <property type="entry name" value="IstB_ATP-bd"/>
</dbReference>
<dbReference type="GO" id="GO:0005524">
    <property type="term" value="F:ATP binding"/>
    <property type="evidence" value="ECO:0007669"/>
    <property type="project" value="UniProtKB-KW"/>
</dbReference>
<evidence type="ECO:0000313" key="2">
    <source>
        <dbReference type="EMBL" id="PNE34225.1"/>
    </source>
</evidence>
<dbReference type="InterPro" id="IPR027417">
    <property type="entry name" value="P-loop_NTPase"/>
</dbReference>
<feature type="domain" description="IstB-like ATP-binding" evidence="1">
    <location>
        <begin position="64"/>
        <end position="173"/>
    </location>
</feature>
<dbReference type="PANTHER" id="PTHR30050:SF4">
    <property type="entry name" value="ATP-BINDING PROTEIN RV3427C IN INSERTION SEQUENCE-RELATED"/>
    <property type="match status" value="1"/>
</dbReference>
<gene>
    <name evidence="2" type="ORF">AF335_06155</name>
</gene>
<name>A0A2N8NZN5_STREU</name>
<reference evidence="3" key="1">
    <citation type="submission" date="2015-07" db="EMBL/GenBank/DDBJ databases">
        <authorList>
            <person name="Graham D.E."/>
            <person name="Giannone R.J."/>
            <person name="Gulvik C.A."/>
            <person name="Hettich R.L."/>
            <person name="Klingeman D.M."/>
            <person name="Mahan K.M."/>
            <person name="Parry R.J."/>
            <person name="Spain J.C."/>
        </authorList>
    </citation>
    <scope>NUCLEOTIDE SEQUENCE [LARGE SCALE GENOMIC DNA]</scope>
    <source>
        <strain evidence="3">ATCC 27428</strain>
    </source>
</reference>
<accession>A0A2N8NZN5</accession>
<dbReference type="GO" id="GO:0006260">
    <property type="term" value="P:DNA replication"/>
    <property type="evidence" value="ECO:0007669"/>
    <property type="project" value="TreeGrafter"/>
</dbReference>
<comment type="caution">
    <text evidence="2">The sequence shown here is derived from an EMBL/GenBank/DDBJ whole genome shotgun (WGS) entry which is preliminary data.</text>
</comment>
<dbReference type="OrthoDB" id="9770694at2"/>
<keyword evidence="2" id="KW-0547">Nucleotide-binding</keyword>
<keyword evidence="2" id="KW-0067">ATP-binding</keyword>
<dbReference type="Gene3D" id="3.40.50.300">
    <property type="entry name" value="P-loop containing nucleotide triphosphate hydrolases"/>
    <property type="match status" value="1"/>
</dbReference>
<dbReference type="CDD" id="cd00009">
    <property type="entry name" value="AAA"/>
    <property type="match status" value="1"/>
</dbReference>
<evidence type="ECO:0000259" key="1">
    <source>
        <dbReference type="Pfam" id="PF01695"/>
    </source>
</evidence>
<proteinExistence type="predicted"/>
<dbReference type="SUPFAM" id="SSF52540">
    <property type="entry name" value="P-loop containing nucleoside triphosphate hydrolases"/>
    <property type="match status" value="1"/>
</dbReference>
<dbReference type="RefSeq" id="WP_102917273.1">
    <property type="nucleotide sequence ID" value="NZ_WPBZ01000007.1"/>
</dbReference>
<sequence>MEPGPTDTTFTPDDPGHPDYHHRQRATVALARWESATPCRYRQATATHPGVTAWAQRAAADSRDAGFLVLTGTIGTGKTHQAYGALRTIAEAGPPRFEFIATTAPDMYGRLRPGGSDKGTEYELRRLATVPLLLLDNLGTEKLSEWTEEATYRLINECYNQCLPLIVTTNLPVRAPLDDHGRPTGPDLVGRLGERLASRLAEAATALILNGPDRRRHLRSAS</sequence>
<dbReference type="PANTHER" id="PTHR30050">
    <property type="entry name" value="CHROMOSOMAL REPLICATION INITIATOR PROTEIN DNAA"/>
    <property type="match status" value="1"/>
</dbReference>
<organism evidence="2 3">
    <name type="scientific">Streptomyces eurocidicus</name>
    <name type="common">Streptoverticillium eurocidicus</name>
    <dbReference type="NCBI Taxonomy" id="66423"/>
    <lineage>
        <taxon>Bacteria</taxon>
        <taxon>Bacillati</taxon>
        <taxon>Actinomycetota</taxon>
        <taxon>Actinomycetes</taxon>
        <taxon>Kitasatosporales</taxon>
        <taxon>Streptomycetaceae</taxon>
        <taxon>Streptomyces</taxon>
    </lineage>
</organism>
<protein>
    <submittedName>
        <fullName evidence="2">ATP-binding protein</fullName>
    </submittedName>
</protein>
<dbReference type="EMBL" id="LGUI01000002">
    <property type="protein sequence ID" value="PNE34225.1"/>
    <property type="molecule type" value="Genomic_DNA"/>
</dbReference>
<dbReference type="Pfam" id="PF01695">
    <property type="entry name" value="IstB_IS21"/>
    <property type="match status" value="1"/>
</dbReference>
<dbReference type="Proteomes" id="UP000235945">
    <property type="component" value="Unassembled WGS sequence"/>
</dbReference>